<proteinExistence type="predicted"/>
<organism evidence="1 2">
    <name type="scientific">Elysia crispata</name>
    <name type="common">lettuce slug</name>
    <dbReference type="NCBI Taxonomy" id="231223"/>
    <lineage>
        <taxon>Eukaryota</taxon>
        <taxon>Metazoa</taxon>
        <taxon>Spiralia</taxon>
        <taxon>Lophotrochozoa</taxon>
        <taxon>Mollusca</taxon>
        <taxon>Gastropoda</taxon>
        <taxon>Heterobranchia</taxon>
        <taxon>Euthyneura</taxon>
        <taxon>Panpulmonata</taxon>
        <taxon>Sacoglossa</taxon>
        <taxon>Placobranchoidea</taxon>
        <taxon>Plakobranchidae</taxon>
        <taxon>Elysia</taxon>
    </lineage>
</organism>
<dbReference type="AlphaFoldDB" id="A0AAE1DVR7"/>
<gene>
    <name evidence="1" type="ORF">RRG08_030931</name>
</gene>
<evidence type="ECO:0000313" key="2">
    <source>
        <dbReference type="Proteomes" id="UP001283361"/>
    </source>
</evidence>
<comment type="caution">
    <text evidence="1">The sequence shown here is derived from an EMBL/GenBank/DDBJ whole genome shotgun (WGS) entry which is preliminary data.</text>
</comment>
<reference evidence="1" key="1">
    <citation type="journal article" date="2023" name="G3 (Bethesda)">
        <title>A reference genome for the long-term kleptoplast-retaining sea slug Elysia crispata morphotype clarki.</title>
        <authorList>
            <person name="Eastman K.E."/>
            <person name="Pendleton A.L."/>
            <person name="Shaikh M.A."/>
            <person name="Suttiyut T."/>
            <person name="Ogas R."/>
            <person name="Tomko P."/>
            <person name="Gavelis G."/>
            <person name="Widhalm J.R."/>
            <person name="Wisecaver J.H."/>
        </authorList>
    </citation>
    <scope>NUCLEOTIDE SEQUENCE</scope>
    <source>
        <strain evidence="1">ECLA1</strain>
    </source>
</reference>
<keyword evidence="2" id="KW-1185">Reference proteome</keyword>
<sequence length="243" mass="27508">MVGIDKSRTDGGWFHVLSRLVGIDKSRTDGGWFHILSRWSESTRGGRRLVSNIEQDGQNRQEPDGGWFHILSKMVRIDKSRTEAALSNVDCESLAEPILRKCRRKLLLENNPGPSTSGLIDTALSRLKTIHSSMAVTADSSTSPIKVLEQSIESFHIKKDMNTPLTEEEEGYKLFGSELFHGRRLVSYIEQDGRNRQEPDGGWFHILSKMVGIDKSRTEAGVRRITLFHQSSALYQLIQDLDR</sequence>
<dbReference type="EMBL" id="JAWDGP010002306">
    <property type="protein sequence ID" value="KAK3784140.1"/>
    <property type="molecule type" value="Genomic_DNA"/>
</dbReference>
<accession>A0AAE1DVR7</accession>
<evidence type="ECO:0000313" key="1">
    <source>
        <dbReference type="EMBL" id="KAK3784140.1"/>
    </source>
</evidence>
<dbReference type="Proteomes" id="UP001283361">
    <property type="component" value="Unassembled WGS sequence"/>
</dbReference>
<protein>
    <submittedName>
        <fullName evidence="1">Uncharacterized protein</fullName>
    </submittedName>
</protein>
<name>A0AAE1DVR7_9GAST</name>